<keyword evidence="2" id="KW-0805">Transcription regulation</keyword>
<accession>A0A836CRK9</accession>
<comment type="similarity">
    <text evidence="6">Belongs to the HSF family.</text>
</comment>
<reference evidence="9" key="1">
    <citation type="submission" date="2021-02" db="EMBL/GenBank/DDBJ databases">
        <title>First Annotated Genome of the Yellow-green Alga Tribonema minus.</title>
        <authorList>
            <person name="Mahan K.M."/>
        </authorList>
    </citation>
    <scope>NUCLEOTIDE SEQUENCE</scope>
    <source>
        <strain evidence="9">UTEX B ZZ1240</strain>
    </source>
</reference>
<dbReference type="Gene3D" id="1.10.10.10">
    <property type="entry name" value="Winged helix-like DNA-binding domain superfamily/Winged helix DNA-binding domain"/>
    <property type="match status" value="1"/>
</dbReference>
<gene>
    <name evidence="9" type="ORF">JKP88DRAFT_291723</name>
</gene>
<dbReference type="PRINTS" id="PR00056">
    <property type="entry name" value="HSFDOMAIN"/>
</dbReference>
<dbReference type="GO" id="GO:0043565">
    <property type="term" value="F:sequence-specific DNA binding"/>
    <property type="evidence" value="ECO:0007669"/>
    <property type="project" value="InterPro"/>
</dbReference>
<proteinExistence type="inferred from homology"/>
<dbReference type="InterPro" id="IPR036388">
    <property type="entry name" value="WH-like_DNA-bd_sf"/>
</dbReference>
<feature type="region of interest" description="Disordered" evidence="7">
    <location>
        <begin position="245"/>
        <end position="272"/>
    </location>
</feature>
<dbReference type="PANTHER" id="PTHR10015:SF206">
    <property type="entry name" value="HSF-TYPE DNA-BINDING DOMAIN-CONTAINING PROTEIN"/>
    <property type="match status" value="1"/>
</dbReference>
<dbReference type="SUPFAM" id="SSF46785">
    <property type="entry name" value="Winged helix' DNA-binding domain"/>
    <property type="match status" value="1"/>
</dbReference>
<dbReference type="SMART" id="SM00415">
    <property type="entry name" value="HSF"/>
    <property type="match status" value="1"/>
</dbReference>
<dbReference type="Proteomes" id="UP000664859">
    <property type="component" value="Unassembled WGS sequence"/>
</dbReference>
<dbReference type="InterPro" id="IPR000232">
    <property type="entry name" value="HSF_DNA-bd"/>
</dbReference>
<evidence type="ECO:0000313" key="10">
    <source>
        <dbReference type="Proteomes" id="UP000664859"/>
    </source>
</evidence>
<dbReference type="AlphaFoldDB" id="A0A836CRK9"/>
<dbReference type="GO" id="GO:0005634">
    <property type="term" value="C:nucleus"/>
    <property type="evidence" value="ECO:0007669"/>
    <property type="project" value="UniProtKB-SubCell"/>
</dbReference>
<keyword evidence="10" id="KW-1185">Reference proteome</keyword>
<feature type="domain" description="HSF-type DNA-binding" evidence="8">
    <location>
        <begin position="22"/>
        <end position="132"/>
    </location>
</feature>
<organism evidence="9 10">
    <name type="scientific">Tribonema minus</name>
    <dbReference type="NCBI Taxonomy" id="303371"/>
    <lineage>
        <taxon>Eukaryota</taxon>
        <taxon>Sar</taxon>
        <taxon>Stramenopiles</taxon>
        <taxon>Ochrophyta</taxon>
        <taxon>PX clade</taxon>
        <taxon>Xanthophyceae</taxon>
        <taxon>Tribonematales</taxon>
        <taxon>Tribonemataceae</taxon>
        <taxon>Tribonema</taxon>
    </lineage>
</organism>
<comment type="subcellular location">
    <subcellularLocation>
        <location evidence="1">Nucleus</location>
    </subcellularLocation>
</comment>
<evidence type="ECO:0000256" key="5">
    <source>
        <dbReference type="ARBA" id="ARBA00023242"/>
    </source>
</evidence>
<evidence type="ECO:0000313" key="9">
    <source>
        <dbReference type="EMBL" id="KAG5193031.1"/>
    </source>
</evidence>
<dbReference type="FunFam" id="1.10.10.10:FF:000027">
    <property type="entry name" value="Heat shock transcription factor 1"/>
    <property type="match status" value="1"/>
</dbReference>
<dbReference type="PANTHER" id="PTHR10015">
    <property type="entry name" value="HEAT SHOCK TRANSCRIPTION FACTOR"/>
    <property type="match status" value="1"/>
</dbReference>
<evidence type="ECO:0000256" key="4">
    <source>
        <dbReference type="ARBA" id="ARBA00023163"/>
    </source>
</evidence>
<keyword evidence="3 9" id="KW-0238">DNA-binding</keyword>
<evidence type="ECO:0000256" key="6">
    <source>
        <dbReference type="RuleBase" id="RU004020"/>
    </source>
</evidence>
<feature type="region of interest" description="Disordered" evidence="7">
    <location>
        <begin position="1"/>
        <end position="22"/>
    </location>
</feature>
<protein>
    <submittedName>
        <fullName evidence="9">HSF-type DNA-binding-domain-containing protein</fullName>
    </submittedName>
</protein>
<dbReference type="InterPro" id="IPR036390">
    <property type="entry name" value="WH_DNA-bd_sf"/>
</dbReference>
<keyword evidence="4" id="KW-0804">Transcription</keyword>
<dbReference type="OrthoDB" id="60033at2759"/>
<sequence length="405" mass="42064">MPTMGDYTMRAQPRRRKEQQGDEPVFLRKTYEMINTCDTSLASWSARGDTFIIKSPERFAAEVIPTFFKHSKFASFVRQLNFYGFRKVKSALPLGARERSAAADADTSQWWEFKHDLFARDAPHLLSAIRRATHYVAPPEKEVDALKGEVSTLQARIVTMDERISSLTTLPEPVYEDGAAFVGGGALQRQPAAATADALLRGMSIGGGRGGGGGSGSGGFFDSELLDGLGMSTGLEFMDFDAAPEGGAQHVPAEPSPREAPPPAQRAAAAAAAAPARDAEVADLAASLSRLPSGAQAKLAEGLLALLQRGDAAAAEAGDSALAAAAAADAAQTAAAAAAAVHEAAAAAAPDAPEIAMPLASAALGAFLTHFAHRRGLGEPLMRTLSAQAGTDALSTPAPLHQPVI</sequence>
<evidence type="ECO:0000256" key="2">
    <source>
        <dbReference type="ARBA" id="ARBA00023015"/>
    </source>
</evidence>
<feature type="compositionally biased region" description="Pro residues" evidence="7">
    <location>
        <begin position="254"/>
        <end position="264"/>
    </location>
</feature>
<dbReference type="Pfam" id="PF00447">
    <property type="entry name" value="HSF_DNA-bind"/>
    <property type="match status" value="1"/>
</dbReference>
<evidence type="ECO:0000259" key="8">
    <source>
        <dbReference type="SMART" id="SM00415"/>
    </source>
</evidence>
<evidence type="ECO:0000256" key="3">
    <source>
        <dbReference type="ARBA" id="ARBA00023125"/>
    </source>
</evidence>
<dbReference type="GO" id="GO:0003700">
    <property type="term" value="F:DNA-binding transcription factor activity"/>
    <property type="evidence" value="ECO:0007669"/>
    <property type="project" value="InterPro"/>
</dbReference>
<dbReference type="EMBL" id="JAFCMP010000001">
    <property type="protein sequence ID" value="KAG5193031.1"/>
    <property type="molecule type" value="Genomic_DNA"/>
</dbReference>
<comment type="caution">
    <text evidence="9">The sequence shown here is derived from an EMBL/GenBank/DDBJ whole genome shotgun (WGS) entry which is preliminary data.</text>
</comment>
<evidence type="ECO:0000256" key="1">
    <source>
        <dbReference type="ARBA" id="ARBA00004123"/>
    </source>
</evidence>
<name>A0A836CRK9_9STRA</name>
<keyword evidence="5" id="KW-0539">Nucleus</keyword>
<evidence type="ECO:0000256" key="7">
    <source>
        <dbReference type="SAM" id="MobiDB-lite"/>
    </source>
</evidence>